<accession>A0A3R6VD33</accession>
<evidence type="ECO:0000313" key="1">
    <source>
        <dbReference type="EMBL" id="RHY13370.1"/>
    </source>
</evidence>
<keyword evidence="2" id="KW-1185">Reference proteome</keyword>
<dbReference type="Proteomes" id="UP000285060">
    <property type="component" value="Unassembled WGS sequence"/>
</dbReference>
<dbReference type="EMBL" id="QUSY01004454">
    <property type="protein sequence ID" value="RHY13370.1"/>
    <property type="molecule type" value="Genomic_DNA"/>
</dbReference>
<organism evidence="1 2">
    <name type="scientific">Aphanomyces invadans</name>
    <dbReference type="NCBI Taxonomy" id="157072"/>
    <lineage>
        <taxon>Eukaryota</taxon>
        <taxon>Sar</taxon>
        <taxon>Stramenopiles</taxon>
        <taxon>Oomycota</taxon>
        <taxon>Saprolegniomycetes</taxon>
        <taxon>Saprolegniales</taxon>
        <taxon>Verrucalvaceae</taxon>
        <taxon>Aphanomyces</taxon>
    </lineage>
</organism>
<dbReference type="VEuPathDB" id="FungiDB:H310_02377"/>
<dbReference type="AlphaFoldDB" id="A0A3R6VD33"/>
<reference evidence="1 2" key="1">
    <citation type="submission" date="2018-08" db="EMBL/GenBank/DDBJ databases">
        <title>Aphanomyces genome sequencing and annotation.</title>
        <authorList>
            <person name="Minardi D."/>
            <person name="Oidtmann B."/>
            <person name="Van Der Giezen M."/>
            <person name="Studholme D.J."/>
        </authorList>
    </citation>
    <scope>NUCLEOTIDE SEQUENCE [LARGE SCALE GENOMIC DNA]</scope>
    <source>
        <strain evidence="1 2">NJM0002</strain>
    </source>
</reference>
<feature type="non-terminal residue" evidence="1">
    <location>
        <position position="1"/>
    </location>
</feature>
<evidence type="ECO:0000313" key="2">
    <source>
        <dbReference type="Proteomes" id="UP000285060"/>
    </source>
</evidence>
<gene>
    <name evidence="1" type="ORF">DYB32_010931</name>
</gene>
<proteinExistence type="predicted"/>
<comment type="caution">
    <text evidence="1">The sequence shown here is derived from an EMBL/GenBank/DDBJ whole genome shotgun (WGS) entry which is preliminary data.</text>
</comment>
<protein>
    <submittedName>
        <fullName evidence="1">Uncharacterized protein</fullName>
    </submittedName>
</protein>
<name>A0A3R6VD33_9STRA</name>
<sequence length="129" mass="14027">IEYLCGRSGRAKSFLLVLDGLEGFLHTPYHTVVVLDFLPAILKEMPNVTVIMTSLQPIAFPQPSILQFHVALDTNPGGFVALQFHALSSDSSWDNTTRLPNENYDMPHVPSSPTYSPVAAAAPANCSVM</sequence>